<dbReference type="InterPro" id="IPR001810">
    <property type="entry name" value="F-box_dom"/>
</dbReference>
<dbReference type="Pfam" id="PF12937">
    <property type="entry name" value="F-box-like"/>
    <property type="match status" value="1"/>
</dbReference>
<dbReference type="InterPro" id="IPR001611">
    <property type="entry name" value="Leu-rich_rpt"/>
</dbReference>
<protein>
    <recommendedName>
        <fullName evidence="2">F-box domain-containing protein</fullName>
    </recommendedName>
</protein>
<dbReference type="OrthoDB" id="550575at2759"/>
<feature type="domain" description="F-box" evidence="2">
    <location>
        <begin position="158"/>
        <end position="204"/>
    </location>
</feature>
<accession>A0A553I3I1</accession>
<dbReference type="SMART" id="SM00367">
    <property type="entry name" value="LRR_CC"/>
    <property type="match status" value="7"/>
</dbReference>
<gene>
    <name evidence="3" type="ORF">FHL15_004225</name>
</gene>
<dbReference type="EMBL" id="VFLP01000019">
    <property type="protein sequence ID" value="TRX94764.1"/>
    <property type="molecule type" value="Genomic_DNA"/>
</dbReference>
<dbReference type="Gene3D" id="1.20.1280.50">
    <property type="match status" value="1"/>
</dbReference>
<keyword evidence="4" id="KW-1185">Reference proteome</keyword>
<dbReference type="PANTHER" id="PTHR13318">
    <property type="entry name" value="PARTNER OF PAIRED, ISOFORM B-RELATED"/>
    <property type="match status" value="1"/>
</dbReference>
<feature type="region of interest" description="Disordered" evidence="1">
    <location>
        <begin position="14"/>
        <end position="65"/>
    </location>
</feature>
<evidence type="ECO:0000256" key="1">
    <source>
        <dbReference type="SAM" id="MobiDB-lite"/>
    </source>
</evidence>
<dbReference type="GO" id="GO:0019005">
    <property type="term" value="C:SCF ubiquitin ligase complex"/>
    <property type="evidence" value="ECO:0007669"/>
    <property type="project" value="TreeGrafter"/>
</dbReference>
<dbReference type="GO" id="GO:0031146">
    <property type="term" value="P:SCF-dependent proteasomal ubiquitin-dependent protein catabolic process"/>
    <property type="evidence" value="ECO:0007669"/>
    <property type="project" value="TreeGrafter"/>
</dbReference>
<dbReference type="Proteomes" id="UP000319160">
    <property type="component" value="Unassembled WGS sequence"/>
</dbReference>
<dbReference type="SUPFAM" id="SSF81383">
    <property type="entry name" value="F-box domain"/>
    <property type="match status" value="1"/>
</dbReference>
<dbReference type="AlphaFoldDB" id="A0A553I3I1"/>
<dbReference type="STRING" id="2512241.A0A553I3I1"/>
<dbReference type="InterPro" id="IPR036047">
    <property type="entry name" value="F-box-like_dom_sf"/>
</dbReference>
<name>A0A553I3I1_9PEZI</name>
<dbReference type="PROSITE" id="PS50181">
    <property type="entry name" value="FBOX"/>
    <property type="match status" value="1"/>
</dbReference>
<dbReference type="Pfam" id="PF13516">
    <property type="entry name" value="LRR_6"/>
    <property type="match status" value="3"/>
</dbReference>
<dbReference type="InterPro" id="IPR032675">
    <property type="entry name" value="LRR_dom_sf"/>
</dbReference>
<dbReference type="InterPro" id="IPR006553">
    <property type="entry name" value="Leu-rich_rpt_Cys-con_subtyp"/>
</dbReference>
<organism evidence="3 4">
    <name type="scientific">Xylaria flabelliformis</name>
    <dbReference type="NCBI Taxonomy" id="2512241"/>
    <lineage>
        <taxon>Eukaryota</taxon>
        <taxon>Fungi</taxon>
        <taxon>Dikarya</taxon>
        <taxon>Ascomycota</taxon>
        <taxon>Pezizomycotina</taxon>
        <taxon>Sordariomycetes</taxon>
        <taxon>Xylariomycetidae</taxon>
        <taxon>Xylariales</taxon>
        <taxon>Xylariaceae</taxon>
        <taxon>Xylaria</taxon>
    </lineage>
</organism>
<dbReference type="Gene3D" id="3.80.10.10">
    <property type="entry name" value="Ribonuclease Inhibitor"/>
    <property type="match status" value="2"/>
</dbReference>
<proteinExistence type="predicted"/>
<evidence type="ECO:0000313" key="4">
    <source>
        <dbReference type="Proteomes" id="UP000319160"/>
    </source>
</evidence>
<evidence type="ECO:0000313" key="3">
    <source>
        <dbReference type="EMBL" id="TRX94764.1"/>
    </source>
</evidence>
<comment type="caution">
    <text evidence="3">The sequence shown here is derived from an EMBL/GenBank/DDBJ whole genome shotgun (WGS) entry which is preliminary data.</text>
</comment>
<feature type="compositionally biased region" description="Low complexity" evidence="1">
    <location>
        <begin position="46"/>
        <end position="61"/>
    </location>
</feature>
<sequence>MASVVADVSIEAISPPIPTNEHMPPSENASKDKLRQRLLRGIQRMSSSPSLSHVGRSRSSSAPYGTRTNLSCASLAPTASFAPTSSGSLTPGYFSSGHGSLASTPGLDILPIDGAEAPLAPRKTANMSATALGPTTSCLPADVTVPRPKSRASPKCLYDYWSAMPNEVRIMIFSHLKPKELVRASRVSKEFHKFCFDGQLWTCFDASEFYSEIPAESLSNIIAAAGPFIKNLNLRGCLQIEHYQRAEVLVTACKNLVNASLEGCRNFQRSTLHDLIRSNNKLANLNLTSMSAVTNSTCKIISQHCPQLESLNVSWCKYMDAKGIKMVVLGCPKLKDLRASEIRGFDSFEVAKAIFKTNNLQRLILSGCDDLTDDVFKTMIHGLQPEIDILTDRPIVPPRKLRHLDLSRCSQLTDRGIKVLGHLVPDLEGLQLNGCIELTDTALESIIASTPRLTHLELEDLSELTNDFFSKHLAKAPCAAKLQHLSVSYCENIGNAGLLPVINNCVSLQSVDMDNTRISDLVLAEAAAMVLSRATRTSVRGQRPRVGLKLVVYDCNNITWTGIREVLSWNAEVRHASGQVTYPTEVIALKCYFGWQQTVEQHIQRVLKCDFVAAARLERKWADYMQAVEEAGARGAGYRRRRRRAREAQLLHANEEEEGVGGLGRRRARTMAASCAIM</sequence>
<evidence type="ECO:0000259" key="2">
    <source>
        <dbReference type="PROSITE" id="PS50181"/>
    </source>
</evidence>
<reference evidence="4" key="1">
    <citation type="submission" date="2019-06" db="EMBL/GenBank/DDBJ databases">
        <title>Draft genome sequence of the griseofulvin-producing fungus Xylaria cubensis strain G536.</title>
        <authorList>
            <person name="Mead M.E."/>
            <person name="Raja H.A."/>
            <person name="Steenwyk J.L."/>
            <person name="Knowles S.L."/>
            <person name="Oberlies N.H."/>
            <person name="Rokas A."/>
        </authorList>
    </citation>
    <scope>NUCLEOTIDE SEQUENCE [LARGE SCALE GENOMIC DNA]</scope>
    <source>
        <strain evidence="4">G536</strain>
    </source>
</reference>
<dbReference type="SMART" id="SM00256">
    <property type="entry name" value="FBOX"/>
    <property type="match status" value="1"/>
</dbReference>
<dbReference type="SUPFAM" id="SSF52047">
    <property type="entry name" value="RNI-like"/>
    <property type="match status" value="1"/>
</dbReference>